<dbReference type="AlphaFoldDB" id="V5CBA8"/>
<proteinExistence type="predicted"/>
<organism evidence="1 2">
    <name type="scientific">Methyloglobulus morosus KoM1</name>
    <dbReference type="NCBI Taxonomy" id="1116472"/>
    <lineage>
        <taxon>Bacteria</taxon>
        <taxon>Pseudomonadati</taxon>
        <taxon>Pseudomonadota</taxon>
        <taxon>Gammaproteobacteria</taxon>
        <taxon>Methylococcales</taxon>
        <taxon>Methylococcaceae</taxon>
        <taxon>Methyloglobulus</taxon>
    </lineage>
</organism>
<evidence type="ECO:0000313" key="1">
    <source>
        <dbReference type="EMBL" id="ESS74093.1"/>
    </source>
</evidence>
<dbReference type="EMBL" id="AYLO01000004">
    <property type="protein sequence ID" value="ESS74093.1"/>
    <property type="molecule type" value="Genomic_DNA"/>
</dbReference>
<protein>
    <submittedName>
        <fullName evidence="1">Uncharacterized protein</fullName>
    </submittedName>
</protein>
<keyword evidence="2" id="KW-1185">Reference proteome</keyword>
<dbReference type="Proteomes" id="UP000017842">
    <property type="component" value="Unassembled WGS sequence"/>
</dbReference>
<comment type="caution">
    <text evidence="1">The sequence shown here is derived from an EMBL/GenBank/DDBJ whole genome shotgun (WGS) entry which is preliminary data.</text>
</comment>
<reference evidence="1 2" key="1">
    <citation type="journal article" date="2013" name="Genome Announc.">
        <title>Draft Genome Sequence of the Methanotrophic Gammaproteobacterium Methyloglobulus morosus DSM 22980 Strain KoM1.</title>
        <authorList>
            <person name="Poehlein A."/>
            <person name="Deutzmann J.S."/>
            <person name="Daniel R."/>
            <person name="Simeonova D.D."/>
        </authorList>
    </citation>
    <scope>NUCLEOTIDE SEQUENCE [LARGE SCALE GENOMIC DNA]</scope>
    <source>
        <strain evidence="1 2">KoM1</strain>
    </source>
</reference>
<accession>V5CBA8</accession>
<name>V5CBA8_9GAMM</name>
<evidence type="ECO:0000313" key="2">
    <source>
        <dbReference type="Proteomes" id="UP000017842"/>
    </source>
</evidence>
<sequence>MTHEPSNRLGIWISQKSWHSQWQAHLKITVNSDLTVCGKYIEIEILQNLSNTYVPSYSQFDKFANNLLEGYKSNPLKT</sequence>
<gene>
    <name evidence="1" type="ORF">MGMO_4c00050</name>
</gene>